<feature type="chain" id="PRO_5007620297" description="Glycoside hydrolase family 5 domain-containing protein" evidence="4">
    <location>
        <begin position="27"/>
        <end position="439"/>
    </location>
</feature>
<dbReference type="InterPro" id="IPR017853">
    <property type="entry name" value="GH"/>
</dbReference>
<proteinExistence type="inferred from homology"/>
<evidence type="ECO:0000259" key="5">
    <source>
        <dbReference type="Pfam" id="PF00150"/>
    </source>
</evidence>
<dbReference type="Gene3D" id="3.20.20.80">
    <property type="entry name" value="Glycosidases"/>
    <property type="match status" value="1"/>
</dbReference>
<dbReference type="Proteomes" id="UP000054978">
    <property type="component" value="Unassembled WGS sequence"/>
</dbReference>
<evidence type="ECO:0000256" key="1">
    <source>
        <dbReference type="ARBA" id="ARBA00022801"/>
    </source>
</evidence>
<dbReference type="AlphaFoldDB" id="A0A158AAV3"/>
<accession>A0A158AAV3</accession>
<dbReference type="GO" id="GO:0000272">
    <property type="term" value="P:polysaccharide catabolic process"/>
    <property type="evidence" value="ECO:0007669"/>
    <property type="project" value="InterPro"/>
</dbReference>
<comment type="similarity">
    <text evidence="3">Belongs to the glycosyl hydrolase 5 (cellulase A) family.</text>
</comment>
<evidence type="ECO:0000256" key="2">
    <source>
        <dbReference type="ARBA" id="ARBA00023295"/>
    </source>
</evidence>
<dbReference type="STRING" id="1777144.AWB83_01571"/>
<keyword evidence="2 3" id="KW-0326">Glycosidase</keyword>
<evidence type="ECO:0000256" key="3">
    <source>
        <dbReference type="RuleBase" id="RU361153"/>
    </source>
</evidence>
<organism evidence="6 7">
    <name type="scientific">Caballeronia ptereochthonis</name>
    <dbReference type="NCBI Taxonomy" id="1777144"/>
    <lineage>
        <taxon>Bacteria</taxon>
        <taxon>Pseudomonadati</taxon>
        <taxon>Pseudomonadota</taxon>
        <taxon>Betaproteobacteria</taxon>
        <taxon>Burkholderiales</taxon>
        <taxon>Burkholderiaceae</taxon>
        <taxon>Caballeronia</taxon>
    </lineage>
</organism>
<dbReference type="InterPro" id="IPR051923">
    <property type="entry name" value="Glycosyl_Hydrolase_39"/>
</dbReference>
<gene>
    <name evidence="6" type="ORF">AWB83_01571</name>
</gene>
<dbReference type="InterPro" id="IPR001547">
    <property type="entry name" value="Glyco_hydro_5"/>
</dbReference>
<evidence type="ECO:0000256" key="4">
    <source>
        <dbReference type="SAM" id="SignalP"/>
    </source>
</evidence>
<protein>
    <recommendedName>
        <fullName evidence="5">Glycoside hydrolase family 5 domain-containing protein</fullName>
    </recommendedName>
</protein>
<keyword evidence="4" id="KW-0732">Signal</keyword>
<dbReference type="Pfam" id="PF00150">
    <property type="entry name" value="Cellulase"/>
    <property type="match status" value="1"/>
</dbReference>
<dbReference type="GO" id="GO:0004553">
    <property type="term" value="F:hydrolase activity, hydrolyzing O-glycosyl compounds"/>
    <property type="evidence" value="ECO:0007669"/>
    <property type="project" value="InterPro"/>
</dbReference>
<evidence type="ECO:0000313" key="6">
    <source>
        <dbReference type="EMBL" id="SAK54880.1"/>
    </source>
</evidence>
<dbReference type="EMBL" id="FCOB02000006">
    <property type="protein sequence ID" value="SAK54880.1"/>
    <property type="molecule type" value="Genomic_DNA"/>
</dbReference>
<sequence>MKRPGPRLARRVTLAALLAFCGALLAASPAPTITLDGAPGSAEKPYVAAPGFAASRANTGVAIHEINDTRLLDAVKDVGFSFVRTDLFWEAVQAPDGWHFGAFDGLVSNLSARGLGALFILGYKHYMFNPDRPPTSAPQLAAFRTYVYQAAFRYRSAPVRFEVWNEQDHKDYWLAEPSPRAYRALLESAVSAARSANPDVTIATGGVQQVDRDFIRAVGDMSATKSRTGPDAVSVHPYRQQYPETVLDDYGALREDLSTYAKRPQVWATEWSYPSFGYEYVADIANGHSPEARARQAKYAVRLLLMNWIAQVGLTSYYDMRNDGTNPREMEHNFGLLDADNAKLPAYHAVKHLFGFTTGAKHARYFIDENEKYAVLKFEAGRATKYVVWCYGAGNVMNLDVSRLPARAVVTDLYGRQRSERGTLAVTEALGPVFITVAS</sequence>
<feature type="domain" description="Glycoside hydrolase family 5" evidence="5">
    <location>
        <begin position="62"/>
        <end position="240"/>
    </location>
</feature>
<feature type="signal peptide" evidence="4">
    <location>
        <begin position="1"/>
        <end position="26"/>
    </location>
</feature>
<dbReference type="OrthoDB" id="912485at2"/>
<dbReference type="PANTHER" id="PTHR12631:SF10">
    <property type="entry name" value="BETA-XYLOSIDASE-LIKE PROTEIN-RELATED"/>
    <property type="match status" value="1"/>
</dbReference>
<reference evidence="6" key="1">
    <citation type="submission" date="2016-01" db="EMBL/GenBank/DDBJ databases">
        <authorList>
            <person name="Peeters C."/>
        </authorList>
    </citation>
    <scope>NUCLEOTIDE SEQUENCE [LARGE SCALE GENOMIC DNA]</scope>
    <source>
        <strain evidence="6">LMG 29326</strain>
    </source>
</reference>
<evidence type="ECO:0000313" key="7">
    <source>
        <dbReference type="Proteomes" id="UP000054978"/>
    </source>
</evidence>
<dbReference type="PANTHER" id="PTHR12631">
    <property type="entry name" value="ALPHA-L-IDURONIDASE"/>
    <property type="match status" value="1"/>
</dbReference>
<keyword evidence="7" id="KW-1185">Reference proteome</keyword>
<comment type="caution">
    <text evidence="6">The sequence shown here is derived from an EMBL/GenBank/DDBJ whole genome shotgun (WGS) entry which is preliminary data.</text>
</comment>
<name>A0A158AAV3_9BURK</name>
<dbReference type="RefSeq" id="WP_087044001.1">
    <property type="nucleotide sequence ID" value="NZ_FCOB02000006.1"/>
</dbReference>
<keyword evidence="1 3" id="KW-0378">Hydrolase</keyword>
<dbReference type="SUPFAM" id="SSF51445">
    <property type="entry name" value="(Trans)glycosidases"/>
    <property type="match status" value="1"/>
</dbReference>